<organism evidence="2 3">
    <name type="scientific">Streptomyces himalayensis subsp. himalayensis</name>
    <dbReference type="NCBI Taxonomy" id="2756131"/>
    <lineage>
        <taxon>Bacteria</taxon>
        <taxon>Bacillati</taxon>
        <taxon>Actinomycetota</taxon>
        <taxon>Actinomycetes</taxon>
        <taxon>Kitasatosporales</taxon>
        <taxon>Streptomycetaceae</taxon>
        <taxon>Streptomyces</taxon>
        <taxon>Streptomyces himalayensis</taxon>
    </lineage>
</organism>
<protein>
    <submittedName>
        <fullName evidence="2">NAD(P)H-binding protein</fullName>
    </submittedName>
</protein>
<gene>
    <name evidence="2" type="ORF">H1D24_13690</name>
</gene>
<evidence type="ECO:0000313" key="3">
    <source>
        <dbReference type="Proteomes" id="UP000545761"/>
    </source>
</evidence>
<dbReference type="Pfam" id="PF05368">
    <property type="entry name" value="NmrA"/>
    <property type="match status" value="1"/>
</dbReference>
<dbReference type="RefSeq" id="WP_181657768.1">
    <property type="nucleotide sequence ID" value="NZ_JACEHE010000007.1"/>
</dbReference>
<evidence type="ECO:0000313" key="2">
    <source>
        <dbReference type="EMBL" id="MBA2946831.1"/>
    </source>
</evidence>
<sequence>MSNETILVTGATGKTGRRVLRQLKDRGVPARAASRSGEVRFDWRDRTTWEPALSGVGGVYLVAPDLGSAQAADDIAAFARQAFEAGVRRAVLVSFPDTGAPGLEHAVAAERSLGQAGLEATVLRLRWFFQNFSEDFLHDAVLSGDVRLPAGDGTEAFVDAEDIAAVAVAALTETGHAGATYGLSGPQAMSFADAVAQIADATGRDIRYTPLSPEEYAAEQRAHGVPEEWVQLTVDLYAQIHAGTLASVTDDVEKVLGRRPRAFADYARTAAEAGVWNT</sequence>
<dbReference type="Gene3D" id="3.40.50.720">
    <property type="entry name" value="NAD(P)-binding Rossmann-like Domain"/>
    <property type="match status" value="1"/>
</dbReference>
<dbReference type="PANTHER" id="PTHR43162">
    <property type="match status" value="1"/>
</dbReference>
<dbReference type="InterPro" id="IPR008030">
    <property type="entry name" value="NmrA-like"/>
</dbReference>
<dbReference type="SUPFAM" id="SSF51735">
    <property type="entry name" value="NAD(P)-binding Rossmann-fold domains"/>
    <property type="match status" value="1"/>
</dbReference>
<evidence type="ECO:0000259" key="1">
    <source>
        <dbReference type="Pfam" id="PF05368"/>
    </source>
</evidence>
<dbReference type="AlphaFoldDB" id="A0A7W0DKN8"/>
<dbReference type="PANTHER" id="PTHR43162:SF1">
    <property type="entry name" value="PRESTALK A DIFFERENTIATION PROTEIN A"/>
    <property type="match status" value="1"/>
</dbReference>
<dbReference type="EMBL" id="JACEHE010000007">
    <property type="protein sequence ID" value="MBA2946831.1"/>
    <property type="molecule type" value="Genomic_DNA"/>
</dbReference>
<comment type="caution">
    <text evidence="2">The sequence shown here is derived from an EMBL/GenBank/DDBJ whole genome shotgun (WGS) entry which is preliminary data.</text>
</comment>
<feature type="domain" description="NmrA-like" evidence="1">
    <location>
        <begin position="3"/>
        <end position="214"/>
    </location>
</feature>
<accession>A0A7W0DKN8</accession>
<reference evidence="2 3" key="1">
    <citation type="submission" date="2020-07" db="EMBL/GenBank/DDBJ databases">
        <title>Streptomyces isolated from Indian soil.</title>
        <authorList>
            <person name="Mandal S."/>
            <person name="Maiti P.K."/>
        </authorList>
    </citation>
    <scope>NUCLEOTIDE SEQUENCE [LARGE SCALE GENOMIC DNA]</scope>
    <source>
        <strain evidence="2 3">PSKA28</strain>
    </source>
</reference>
<dbReference type="InterPro" id="IPR036291">
    <property type="entry name" value="NAD(P)-bd_dom_sf"/>
</dbReference>
<name>A0A7W0DKN8_9ACTN</name>
<dbReference type="Proteomes" id="UP000545761">
    <property type="component" value="Unassembled WGS sequence"/>
</dbReference>
<dbReference type="InterPro" id="IPR051604">
    <property type="entry name" value="Ergot_Alk_Oxidoreductase"/>
</dbReference>
<proteinExistence type="predicted"/>
<dbReference type="Gene3D" id="3.90.25.10">
    <property type="entry name" value="UDP-galactose 4-epimerase, domain 1"/>
    <property type="match status" value="1"/>
</dbReference>